<name>A0A1B1YSC6_9GAMM</name>
<evidence type="ECO:0000259" key="6">
    <source>
        <dbReference type="SMART" id="SM00988"/>
    </source>
</evidence>
<dbReference type="NCBIfam" id="NF009751">
    <property type="entry name" value="PRK13261.1-1"/>
    <property type="match status" value="1"/>
</dbReference>
<evidence type="ECO:0000256" key="2">
    <source>
        <dbReference type="ARBA" id="ARBA00022490"/>
    </source>
</evidence>
<evidence type="ECO:0000256" key="5">
    <source>
        <dbReference type="HAMAP-Rule" id="MF_00822"/>
    </source>
</evidence>
<comment type="similarity">
    <text evidence="5">Belongs to the UreE family.</text>
</comment>
<comment type="subcellular location">
    <subcellularLocation>
        <location evidence="1 5">Cytoplasm</location>
    </subcellularLocation>
</comment>
<evidence type="ECO:0000256" key="3">
    <source>
        <dbReference type="ARBA" id="ARBA00022596"/>
    </source>
</evidence>
<organism evidence="7 8">
    <name type="scientific">Immundisolibacter cernigliae</name>
    <dbReference type="NCBI Taxonomy" id="1810504"/>
    <lineage>
        <taxon>Bacteria</taxon>
        <taxon>Pseudomonadati</taxon>
        <taxon>Pseudomonadota</taxon>
        <taxon>Gammaproteobacteria</taxon>
        <taxon>Immundisolibacterales</taxon>
        <taxon>Immundisolibacteraceae</taxon>
        <taxon>Immundisolibacter</taxon>
    </lineage>
</organism>
<keyword evidence="8" id="KW-1185">Reference proteome</keyword>
<dbReference type="Gene3D" id="2.60.260.20">
    <property type="entry name" value="Urease metallochaperone UreE, N-terminal domain"/>
    <property type="match status" value="1"/>
</dbReference>
<dbReference type="InterPro" id="IPR004029">
    <property type="entry name" value="UreE_N"/>
</dbReference>
<reference evidence="8" key="1">
    <citation type="submission" date="2016-03" db="EMBL/GenBank/DDBJ databases">
        <title>Complete genome sequence of Solimmundus cernigliae, representing a novel lineage of polycyclic aromatic hydrocarbon degraders within the Gammaproteobacteria.</title>
        <authorList>
            <person name="Singleton D.R."/>
            <person name="Dickey A.N."/>
            <person name="Scholl E.H."/>
            <person name="Wright F.A."/>
            <person name="Aitken M.D."/>
        </authorList>
    </citation>
    <scope>NUCLEOTIDE SEQUENCE [LARGE SCALE GENOMIC DNA]</scope>
    <source>
        <strain evidence="8">TR3.2</strain>
    </source>
</reference>
<dbReference type="InterPro" id="IPR036118">
    <property type="entry name" value="UreE_N_sf"/>
</dbReference>
<dbReference type="InParanoid" id="A0A1B1YSC6"/>
<evidence type="ECO:0000256" key="1">
    <source>
        <dbReference type="ARBA" id="ARBA00004496"/>
    </source>
</evidence>
<dbReference type="Proteomes" id="UP000092952">
    <property type="component" value="Chromosome"/>
</dbReference>
<dbReference type="GO" id="GO:0019627">
    <property type="term" value="P:urea metabolic process"/>
    <property type="evidence" value="ECO:0007669"/>
    <property type="project" value="InterPro"/>
</dbReference>
<dbReference type="AlphaFoldDB" id="A0A1B1YSC6"/>
<keyword evidence="4 5" id="KW-0143">Chaperone</keyword>
<dbReference type="OrthoDB" id="5421304at2"/>
<feature type="domain" description="UreE urease accessory N-terminal" evidence="6">
    <location>
        <begin position="1"/>
        <end position="64"/>
    </location>
</feature>
<keyword evidence="3 5" id="KW-0533">Nickel</keyword>
<dbReference type="CDD" id="cd00571">
    <property type="entry name" value="UreE"/>
    <property type="match status" value="1"/>
</dbReference>
<dbReference type="GO" id="GO:0005737">
    <property type="term" value="C:cytoplasm"/>
    <property type="evidence" value="ECO:0007669"/>
    <property type="project" value="UniProtKB-SubCell"/>
</dbReference>
<dbReference type="SUPFAM" id="SSF69287">
    <property type="entry name" value="Urease metallochaperone UreE, N-terminal domain"/>
    <property type="match status" value="1"/>
</dbReference>
<sequence>MIRFDRFASTRMHRTGSVTLPFERRVRSRQRVLLDDGREALIDLPRGTVLRDGSLLADAQGQVLAVCAAPEDVSIARAADPLVLLRGAYHLGNRHVAVQLGPGWLRYLHDHVLDDMLRGLGLQVDLAQLPFEPEAGAYGPGAVSGHAHAHGHD</sequence>
<dbReference type="HAMAP" id="MF_00822">
    <property type="entry name" value="UreE"/>
    <property type="match status" value="1"/>
</dbReference>
<dbReference type="InterPro" id="IPR012406">
    <property type="entry name" value="UreE"/>
</dbReference>
<dbReference type="GO" id="GO:0016151">
    <property type="term" value="F:nickel cation binding"/>
    <property type="evidence" value="ECO:0007669"/>
    <property type="project" value="UniProtKB-UniRule"/>
</dbReference>
<accession>A0A1B1YSC6</accession>
<protein>
    <recommendedName>
        <fullName evidence="5">Urease accessory protein UreE</fullName>
    </recommendedName>
</protein>
<dbReference type="PIRSF" id="PIRSF036402">
    <property type="entry name" value="Ureas_acces_UreE"/>
    <property type="match status" value="1"/>
</dbReference>
<dbReference type="Pfam" id="PF05194">
    <property type="entry name" value="UreE_C"/>
    <property type="match status" value="1"/>
</dbReference>
<dbReference type="Pfam" id="PF02814">
    <property type="entry name" value="UreE_N"/>
    <property type="match status" value="1"/>
</dbReference>
<keyword evidence="2 5" id="KW-0963">Cytoplasm</keyword>
<proteinExistence type="inferred from homology"/>
<evidence type="ECO:0000256" key="4">
    <source>
        <dbReference type="ARBA" id="ARBA00023186"/>
    </source>
</evidence>
<gene>
    <name evidence="5" type="primary">ureE</name>
    <name evidence="7" type="ORF">PG2T_05585</name>
</gene>
<dbReference type="SUPFAM" id="SSF69737">
    <property type="entry name" value="Urease metallochaperone UreE, C-terminal domain"/>
    <property type="match status" value="1"/>
</dbReference>
<dbReference type="EMBL" id="CP014671">
    <property type="protein sequence ID" value="ANX03714.1"/>
    <property type="molecule type" value="Genomic_DNA"/>
</dbReference>
<dbReference type="KEGG" id="gbi:PG2T_05585"/>
<dbReference type="GO" id="GO:0006457">
    <property type="term" value="P:protein folding"/>
    <property type="evidence" value="ECO:0007669"/>
    <property type="project" value="InterPro"/>
</dbReference>
<dbReference type="RefSeq" id="WP_068803300.1">
    <property type="nucleotide sequence ID" value="NZ_CP014671.1"/>
</dbReference>
<evidence type="ECO:0000313" key="8">
    <source>
        <dbReference type="Proteomes" id="UP000092952"/>
    </source>
</evidence>
<dbReference type="STRING" id="1810504.PG2T_05585"/>
<evidence type="ECO:0000313" key="7">
    <source>
        <dbReference type="EMBL" id="ANX03714.1"/>
    </source>
</evidence>
<dbReference type="SMART" id="SM00988">
    <property type="entry name" value="UreE_N"/>
    <property type="match status" value="1"/>
</dbReference>
<dbReference type="InterPro" id="IPR007864">
    <property type="entry name" value="UreE_C_dom"/>
</dbReference>
<dbReference type="Gene3D" id="3.30.70.790">
    <property type="entry name" value="UreE, C-terminal domain"/>
    <property type="match status" value="1"/>
</dbReference>
<comment type="function">
    <text evidence="5">Involved in urease metallocenter assembly. Binds nickel. Probably functions as a nickel donor during metallocenter assembly.</text>
</comment>
<dbReference type="GO" id="GO:0051082">
    <property type="term" value="F:unfolded protein binding"/>
    <property type="evidence" value="ECO:0007669"/>
    <property type="project" value="UniProtKB-UniRule"/>
</dbReference>
<dbReference type="GO" id="GO:0065003">
    <property type="term" value="P:protein-containing complex assembly"/>
    <property type="evidence" value="ECO:0007669"/>
    <property type="project" value="InterPro"/>
</dbReference>